<dbReference type="RefSeq" id="WP_014645278.1">
    <property type="nucleotide sequence ID" value="NC_017668.1"/>
</dbReference>
<dbReference type="PATRIC" id="fig|866895.3.peg.4101"/>
<proteinExistence type="predicted"/>
<reference evidence="2 3" key="1">
    <citation type="journal article" date="2013" name="Environ. Microbiol.">
        <title>Chloride and organic osmolytes: a hybrid strategy to cope with elevated salinities by the moderately halophilic, chloride-dependent bacterium Halobacillus halophilus.</title>
        <authorList>
            <person name="Saum S.H."/>
            <person name="Pfeiffer F."/>
            <person name="Palm P."/>
            <person name="Rampp M."/>
            <person name="Schuster S.C."/>
            <person name="Muller V."/>
            <person name="Oesterhelt D."/>
        </authorList>
    </citation>
    <scope>NUCLEOTIDE SEQUENCE [LARGE SCALE GENOMIC DNA]</scope>
    <source>
        <strain evidence="3">ATCC 35676 / DSM 2266 / JCM 20832 / KCTC 3685 / LMG 17431 / NBRC 102448 / NCIMB 2269</strain>
    </source>
</reference>
<gene>
    <name evidence="2" type="ordered locus">HBHAL_5061</name>
</gene>
<dbReference type="EMBL" id="HE717023">
    <property type="protein sequence ID" value="CCG47396.1"/>
    <property type="molecule type" value="Genomic_DNA"/>
</dbReference>
<evidence type="ECO:0000313" key="3">
    <source>
        <dbReference type="Proteomes" id="UP000007397"/>
    </source>
</evidence>
<sequence>MLKKPSSISIFISGISLGIALILVLSYSQPNLPTFAIFLFTLVTGVIGMIFGIVGLFRDKGMIKNL</sequence>
<dbReference type="KEGG" id="hhd:HBHAL_5061"/>
<name>I0JTC4_HALH3</name>
<keyword evidence="1" id="KW-0812">Transmembrane</keyword>
<evidence type="ECO:0000256" key="1">
    <source>
        <dbReference type="SAM" id="Phobius"/>
    </source>
</evidence>
<accession>I0JTC4</accession>
<feature type="transmembrane region" description="Helical" evidence="1">
    <location>
        <begin position="7"/>
        <end position="28"/>
    </location>
</feature>
<organism evidence="2 3">
    <name type="scientific">Halobacillus halophilus (strain ATCC 35676 / DSM 2266 / JCM 20832 / KCTC 3685 / LMG 17431 / NBRC 102448 / NCIMB 2269)</name>
    <name type="common">Sporosarcina halophila</name>
    <dbReference type="NCBI Taxonomy" id="866895"/>
    <lineage>
        <taxon>Bacteria</taxon>
        <taxon>Bacillati</taxon>
        <taxon>Bacillota</taxon>
        <taxon>Bacilli</taxon>
        <taxon>Bacillales</taxon>
        <taxon>Bacillaceae</taxon>
        <taxon>Halobacillus</taxon>
    </lineage>
</organism>
<keyword evidence="1" id="KW-1133">Transmembrane helix</keyword>
<dbReference type="HOGENOM" id="CLU_2825138_0_0_9"/>
<dbReference type="AlphaFoldDB" id="I0JTC4"/>
<dbReference type="Proteomes" id="UP000007397">
    <property type="component" value="Chromosome"/>
</dbReference>
<keyword evidence="3" id="KW-1185">Reference proteome</keyword>
<protein>
    <submittedName>
        <fullName evidence="2">Uncharacterized protein</fullName>
    </submittedName>
</protein>
<evidence type="ECO:0000313" key="2">
    <source>
        <dbReference type="EMBL" id="CCG47396.1"/>
    </source>
</evidence>
<keyword evidence="1" id="KW-0472">Membrane</keyword>
<feature type="transmembrane region" description="Helical" evidence="1">
    <location>
        <begin position="34"/>
        <end position="57"/>
    </location>
</feature>